<accession>A0ABD1N3U5</accession>
<reference evidence="1 2" key="1">
    <citation type="submission" date="2024-08" db="EMBL/GenBank/DDBJ databases">
        <title>Insights into the chromosomal genome structure of Flemingia macrophylla.</title>
        <authorList>
            <person name="Ding Y."/>
            <person name="Zhao Y."/>
            <person name="Bi W."/>
            <person name="Wu M."/>
            <person name="Zhao G."/>
            <person name="Gong Y."/>
            <person name="Li W."/>
            <person name="Zhang P."/>
        </authorList>
    </citation>
    <scope>NUCLEOTIDE SEQUENCE [LARGE SCALE GENOMIC DNA]</scope>
    <source>
        <strain evidence="1">DYQJB</strain>
        <tissue evidence="1">Leaf</tissue>
    </source>
</reference>
<dbReference type="Proteomes" id="UP001603857">
    <property type="component" value="Unassembled WGS sequence"/>
</dbReference>
<protein>
    <submittedName>
        <fullName evidence="1">Uncharacterized protein</fullName>
    </submittedName>
</protein>
<evidence type="ECO:0000313" key="1">
    <source>
        <dbReference type="EMBL" id="KAL2341870.1"/>
    </source>
</evidence>
<sequence>MIPRRAHPSSLSPVILTPTTFMPIRSGHKCGSCTFSLPTIRRHPPPPLVTLAPATTRRLPLWPSDEPL</sequence>
<name>A0ABD1N3U5_9FABA</name>
<dbReference type="AlphaFoldDB" id="A0ABD1N3U5"/>
<comment type="caution">
    <text evidence="1">The sequence shown here is derived from an EMBL/GenBank/DDBJ whole genome shotgun (WGS) entry which is preliminary data.</text>
</comment>
<keyword evidence="2" id="KW-1185">Reference proteome</keyword>
<dbReference type="EMBL" id="JBGMDY010000003">
    <property type="protein sequence ID" value="KAL2341870.1"/>
    <property type="molecule type" value="Genomic_DNA"/>
</dbReference>
<evidence type="ECO:0000313" key="2">
    <source>
        <dbReference type="Proteomes" id="UP001603857"/>
    </source>
</evidence>
<proteinExistence type="predicted"/>
<organism evidence="1 2">
    <name type="scientific">Flemingia macrophylla</name>
    <dbReference type="NCBI Taxonomy" id="520843"/>
    <lineage>
        <taxon>Eukaryota</taxon>
        <taxon>Viridiplantae</taxon>
        <taxon>Streptophyta</taxon>
        <taxon>Embryophyta</taxon>
        <taxon>Tracheophyta</taxon>
        <taxon>Spermatophyta</taxon>
        <taxon>Magnoliopsida</taxon>
        <taxon>eudicotyledons</taxon>
        <taxon>Gunneridae</taxon>
        <taxon>Pentapetalae</taxon>
        <taxon>rosids</taxon>
        <taxon>fabids</taxon>
        <taxon>Fabales</taxon>
        <taxon>Fabaceae</taxon>
        <taxon>Papilionoideae</taxon>
        <taxon>50 kb inversion clade</taxon>
        <taxon>NPAAA clade</taxon>
        <taxon>indigoferoid/millettioid clade</taxon>
        <taxon>Phaseoleae</taxon>
        <taxon>Flemingia</taxon>
    </lineage>
</organism>
<gene>
    <name evidence="1" type="ORF">Fmac_009810</name>
</gene>